<gene>
    <name evidence="1" type="ORF">UBAL3_93200053</name>
</gene>
<accession>C6HXU0</accession>
<proteinExistence type="predicted"/>
<dbReference type="Proteomes" id="UP000009374">
    <property type="component" value="Unassembled WGS sequence"/>
</dbReference>
<dbReference type="PANTHER" id="PTHR35984">
    <property type="entry name" value="PERIPLASMIC SERINE PROTEASE"/>
    <property type="match status" value="1"/>
</dbReference>
<organism evidence="1 2">
    <name type="scientific">Leptospirillum ferrodiazotrophum</name>
    <dbReference type="NCBI Taxonomy" id="412449"/>
    <lineage>
        <taxon>Bacteria</taxon>
        <taxon>Pseudomonadati</taxon>
        <taxon>Nitrospirota</taxon>
        <taxon>Nitrospiria</taxon>
        <taxon>Nitrospirales</taxon>
        <taxon>Nitrospiraceae</taxon>
        <taxon>Leptospirillum</taxon>
    </lineage>
</organism>
<dbReference type="GO" id="GO:0016020">
    <property type="term" value="C:membrane"/>
    <property type="evidence" value="ECO:0007669"/>
    <property type="project" value="InterPro"/>
</dbReference>
<dbReference type="Pfam" id="PF01972">
    <property type="entry name" value="SDH_protease"/>
    <property type="match status" value="1"/>
</dbReference>
<reference evidence="1 2" key="1">
    <citation type="journal article" date="2009" name="Appl. Environ. Microbiol.">
        <title>Community genomic and proteomic analyses of chemoautotrophic iron-oxidizing "Leptospirillum rubarum" (Group II) and "Leptospirillum ferrodiazotrophum" (Group III) bacteria in acid mine drainage biofilms.</title>
        <authorList>
            <person name="Goltsman D.S."/>
            <person name="Denef V.J."/>
            <person name="Singer S.W."/>
            <person name="VerBerkmoes N.C."/>
            <person name="Lefsrud M."/>
            <person name="Mueller R.S."/>
            <person name="Dick G.J."/>
            <person name="Sun C.L."/>
            <person name="Wheeler K.E."/>
            <person name="Zemla A."/>
            <person name="Baker B.J."/>
            <person name="Hauser L."/>
            <person name="Land M."/>
            <person name="Shah M.B."/>
            <person name="Thelen M.P."/>
            <person name="Hettich R.L."/>
            <person name="Banfield J.F."/>
        </authorList>
    </citation>
    <scope>NUCLEOTIDE SEQUENCE [LARGE SCALE GENOMIC DNA]</scope>
</reference>
<dbReference type="SUPFAM" id="SSF52096">
    <property type="entry name" value="ClpP/crotonase"/>
    <property type="match status" value="1"/>
</dbReference>
<dbReference type="Gene3D" id="3.90.226.10">
    <property type="entry name" value="2-enoyl-CoA Hydratase, Chain A, domain 1"/>
    <property type="match status" value="1"/>
</dbReference>
<sequence>MQIGNLLWLFFIFMMLQPVISRRMLEYARAQALRNLERSRGSRAIALVHRQETMNLLGFPILRYINVEDSEEILRAIKLTDPNTPIDLIVHSPGGLVLAAMQIAHALANRKAPVTVFVPHFAMSGGTLIALAASQIVMDENAVLGPVDPQIGEFPAASILRVLERKSRDEIDDRTLIMADVAEKAIRQLALGVTALLSKRLPGEKAKGLAELLATGHFTHDYPLTVEELRRLDIPVSTDMPEEVTLFMRLFPQPKQLSPSVSYLPTLPGRRP</sequence>
<dbReference type="PANTHER" id="PTHR35984:SF1">
    <property type="entry name" value="PERIPLASMIC SERINE PROTEASE"/>
    <property type="match status" value="1"/>
</dbReference>
<evidence type="ECO:0000313" key="2">
    <source>
        <dbReference type="Proteomes" id="UP000009374"/>
    </source>
</evidence>
<dbReference type="AlphaFoldDB" id="C6HXU0"/>
<keyword evidence="2" id="KW-1185">Reference proteome</keyword>
<evidence type="ECO:0000313" key="1">
    <source>
        <dbReference type="EMBL" id="EES52552.1"/>
    </source>
</evidence>
<dbReference type="NCBIfam" id="NF047768">
    <property type="entry name" value="Clp_like_SDH"/>
    <property type="match status" value="1"/>
</dbReference>
<evidence type="ECO:0008006" key="3">
    <source>
        <dbReference type="Google" id="ProtNLM"/>
    </source>
</evidence>
<dbReference type="EMBL" id="GG693875">
    <property type="protein sequence ID" value="EES52552.1"/>
    <property type="molecule type" value="Genomic_DNA"/>
</dbReference>
<dbReference type="InterPro" id="IPR002825">
    <property type="entry name" value="Pept_S49_ser-pept_pro"/>
</dbReference>
<name>C6HXU0_9BACT</name>
<protein>
    <recommendedName>
        <fullName evidence="3">Periplasmic serine protease</fullName>
    </recommendedName>
</protein>
<dbReference type="InterPro" id="IPR029045">
    <property type="entry name" value="ClpP/crotonase-like_dom_sf"/>
</dbReference>